<dbReference type="Proteomes" id="UP000199111">
    <property type="component" value="Unassembled WGS sequence"/>
</dbReference>
<reference evidence="2" key="1">
    <citation type="submission" date="2016-10" db="EMBL/GenBank/DDBJ databases">
        <authorList>
            <person name="Varghese N."/>
            <person name="Submissions S."/>
        </authorList>
    </citation>
    <scope>NUCLEOTIDE SEQUENCE [LARGE SCALE GENOMIC DNA]</scope>
    <source>
        <strain evidence="2">CGMCC 4.2126</strain>
    </source>
</reference>
<gene>
    <name evidence="1" type="ORF">SAMN05216275_11852</name>
</gene>
<dbReference type="AlphaFoldDB" id="A0A1I3X3F1"/>
<organism evidence="1 2">
    <name type="scientific">Streptosporangium canum</name>
    <dbReference type="NCBI Taxonomy" id="324952"/>
    <lineage>
        <taxon>Bacteria</taxon>
        <taxon>Bacillati</taxon>
        <taxon>Actinomycetota</taxon>
        <taxon>Actinomycetes</taxon>
        <taxon>Streptosporangiales</taxon>
        <taxon>Streptosporangiaceae</taxon>
        <taxon>Streptosporangium</taxon>
    </lineage>
</organism>
<sequence>MSVEGAFVPVEQARAVWAGAGRDRADPRDLAVGEVPHPQGLRTRVFLAAFLIDSSRASMGVVLPPAQSGAWSQ</sequence>
<protein>
    <submittedName>
        <fullName evidence="1">Uncharacterized protein</fullName>
    </submittedName>
</protein>
<evidence type="ECO:0000313" key="2">
    <source>
        <dbReference type="Proteomes" id="UP000199111"/>
    </source>
</evidence>
<proteinExistence type="predicted"/>
<evidence type="ECO:0000313" key="1">
    <source>
        <dbReference type="EMBL" id="SFK14124.1"/>
    </source>
</evidence>
<name>A0A1I3X3F1_9ACTN</name>
<accession>A0A1I3X3F1</accession>
<keyword evidence="2" id="KW-1185">Reference proteome</keyword>
<dbReference type="EMBL" id="FOQY01000018">
    <property type="protein sequence ID" value="SFK14124.1"/>
    <property type="molecule type" value="Genomic_DNA"/>
</dbReference>